<keyword evidence="3" id="KW-1185">Reference proteome</keyword>
<gene>
    <name evidence="2" type="ORF">FB45DRAFT_211361</name>
</gene>
<keyword evidence="1" id="KW-0812">Transmembrane</keyword>
<comment type="caution">
    <text evidence="2">The sequence shown here is derived from an EMBL/GenBank/DDBJ whole genome shotgun (WGS) entry which is preliminary data.</text>
</comment>
<reference evidence="2" key="1">
    <citation type="submission" date="2023-03" db="EMBL/GenBank/DDBJ databases">
        <title>Massive genome expansion in bonnet fungi (Mycena s.s.) driven by repeated elements and novel gene families across ecological guilds.</title>
        <authorList>
            <consortium name="Lawrence Berkeley National Laboratory"/>
            <person name="Harder C.B."/>
            <person name="Miyauchi S."/>
            <person name="Viragh M."/>
            <person name="Kuo A."/>
            <person name="Thoen E."/>
            <person name="Andreopoulos B."/>
            <person name="Lu D."/>
            <person name="Skrede I."/>
            <person name="Drula E."/>
            <person name="Henrissat B."/>
            <person name="Morin E."/>
            <person name="Kohler A."/>
            <person name="Barry K."/>
            <person name="LaButti K."/>
            <person name="Morin E."/>
            <person name="Salamov A."/>
            <person name="Lipzen A."/>
            <person name="Mereny Z."/>
            <person name="Hegedus B."/>
            <person name="Baldrian P."/>
            <person name="Stursova M."/>
            <person name="Weitz H."/>
            <person name="Taylor A."/>
            <person name="Grigoriev I.V."/>
            <person name="Nagy L.G."/>
            <person name="Martin F."/>
            <person name="Kauserud H."/>
        </authorList>
    </citation>
    <scope>NUCLEOTIDE SEQUENCE</scope>
    <source>
        <strain evidence="2">9284</strain>
    </source>
</reference>
<feature type="transmembrane region" description="Helical" evidence="1">
    <location>
        <begin position="217"/>
        <end position="234"/>
    </location>
</feature>
<evidence type="ECO:0000313" key="3">
    <source>
        <dbReference type="Proteomes" id="UP001221142"/>
    </source>
</evidence>
<organism evidence="2 3">
    <name type="scientific">Roridomyces roridus</name>
    <dbReference type="NCBI Taxonomy" id="1738132"/>
    <lineage>
        <taxon>Eukaryota</taxon>
        <taxon>Fungi</taxon>
        <taxon>Dikarya</taxon>
        <taxon>Basidiomycota</taxon>
        <taxon>Agaricomycotina</taxon>
        <taxon>Agaricomycetes</taxon>
        <taxon>Agaricomycetidae</taxon>
        <taxon>Agaricales</taxon>
        <taxon>Marasmiineae</taxon>
        <taxon>Mycenaceae</taxon>
        <taxon>Roridomyces</taxon>
    </lineage>
</organism>
<dbReference type="EMBL" id="JARKIF010000002">
    <property type="protein sequence ID" value="KAJ7647929.1"/>
    <property type="molecule type" value="Genomic_DNA"/>
</dbReference>
<sequence>MAEELPPQIVSEIQVSGWVLVASSAVIVWDVLNNLADDYAILFKHKLRLSALAYASTRIASLVYVIGFTIFATHPIPDCNTALLIIESFYPVACFSLSLLFFFRVRAIYGGHQVITAVFGFMCAAVLGGSITVPIGSGASLHPIGKVCVITKVLPYVSAAGILPVNDTAVFLAISLRLLANSRTKHTRKESVKALFGFQGLSLPAFSRVLFTDGQKYFMVTVVSNLVTLCMLYIPGISPIYHGMLSIPNIALSSIMACRVYRNATLHAAREASVPLDIISPDLFTIPRSASSVRFAGEENHAEHGGPDTTTKGPVLPLSMPMDFPVSC</sequence>
<feature type="transmembrane region" description="Helical" evidence="1">
    <location>
        <begin position="156"/>
        <end position="180"/>
    </location>
</feature>
<accession>A0AAD7FXE6</accession>
<keyword evidence="1" id="KW-0472">Membrane</keyword>
<dbReference type="Proteomes" id="UP001221142">
    <property type="component" value="Unassembled WGS sequence"/>
</dbReference>
<feature type="transmembrane region" description="Helical" evidence="1">
    <location>
        <begin position="114"/>
        <end position="136"/>
    </location>
</feature>
<name>A0AAD7FXE6_9AGAR</name>
<feature type="transmembrane region" description="Helical" evidence="1">
    <location>
        <begin position="52"/>
        <end position="76"/>
    </location>
</feature>
<evidence type="ECO:0000256" key="1">
    <source>
        <dbReference type="SAM" id="Phobius"/>
    </source>
</evidence>
<keyword evidence="1" id="KW-1133">Transmembrane helix</keyword>
<proteinExistence type="predicted"/>
<feature type="transmembrane region" description="Helical" evidence="1">
    <location>
        <begin position="15"/>
        <end position="32"/>
    </location>
</feature>
<dbReference type="AlphaFoldDB" id="A0AAD7FXE6"/>
<feature type="transmembrane region" description="Helical" evidence="1">
    <location>
        <begin position="82"/>
        <end position="102"/>
    </location>
</feature>
<protein>
    <submittedName>
        <fullName evidence="2">Uncharacterized protein</fullName>
    </submittedName>
</protein>
<evidence type="ECO:0000313" key="2">
    <source>
        <dbReference type="EMBL" id="KAJ7647929.1"/>
    </source>
</evidence>